<dbReference type="Proteomes" id="UP000321764">
    <property type="component" value="Unassembled WGS sequence"/>
</dbReference>
<proteinExistence type="inferred from homology"/>
<feature type="domain" description="HAMP" evidence="14">
    <location>
        <begin position="318"/>
        <end position="372"/>
    </location>
</feature>
<feature type="domain" description="T-SNARE coiled-coil homology" evidence="13">
    <location>
        <begin position="564"/>
        <end position="626"/>
    </location>
</feature>
<keyword evidence="4" id="KW-0997">Cell inner membrane</keyword>
<comment type="subcellular location">
    <subcellularLocation>
        <location evidence="1">Cell inner membrane</location>
        <topology evidence="1">Multi-pass membrane protein</topology>
    </subcellularLocation>
</comment>
<dbReference type="EMBL" id="VKAD01000001">
    <property type="protein sequence ID" value="TXR53637.1"/>
    <property type="molecule type" value="Genomic_DNA"/>
</dbReference>
<dbReference type="GO" id="GO:0006935">
    <property type="term" value="P:chemotaxis"/>
    <property type="evidence" value="ECO:0007669"/>
    <property type="project" value="UniProtKB-KW"/>
</dbReference>
<dbReference type="Pfam" id="PF02743">
    <property type="entry name" value="dCache_1"/>
    <property type="match status" value="1"/>
</dbReference>
<comment type="caution">
    <text evidence="15">The sequence shown here is derived from an EMBL/GenBank/DDBJ whole genome shotgun (WGS) entry which is preliminary data.</text>
</comment>
<evidence type="ECO:0000256" key="7">
    <source>
        <dbReference type="ARBA" id="ARBA00023136"/>
    </source>
</evidence>
<evidence type="ECO:0000259" key="13">
    <source>
        <dbReference type="PROSITE" id="PS50192"/>
    </source>
</evidence>
<keyword evidence="6 11" id="KW-1133">Transmembrane helix</keyword>
<dbReference type="RefSeq" id="WP_147713037.1">
    <property type="nucleotide sequence ID" value="NZ_VKAD01000001.1"/>
</dbReference>
<feature type="transmembrane region" description="Helical" evidence="11">
    <location>
        <begin position="7"/>
        <end position="27"/>
    </location>
</feature>
<dbReference type="SMART" id="SM00283">
    <property type="entry name" value="MA"/>
    <property type="match status" value="1"/>
</dbReference>
<keyword evidence="16" id="KW-1185">Reference proteome</keyword>
<name>A0A5C8Z7L6_9GAMM</name>
<evidence type="ECO:0000259" key="12">
    <source>
        <dbReference type="PROSITE" id="PS50111"/>
    </source>
</evidence>
<evidence type="ECO:0000256" key="10">
    <source>
        <dbReference type="PROSITE-ProRule" id="PRU00284"/>
    </source>
</evidence>
<dbReference type="SMART" id="SM00304">
    <property type="entry name" value="HAMP"/>
    <property type="match status" value="2"/>
</dbReference>
<evidence type="ECO:0000313" key="15">
    <source>
        <dbReference type="EMBL" id="TXR53637.1"/>
    </source>
</evidence>
<protein>
    <submittedName>
        <fullName evidence="15">Methyl-accepting chemotaxis protein</fullName>
    </submittedName>
</protein>
<sequence>MTVKSKIISLIAASIMLPILIISLLLINTLRSHAVETFEHQAHAEISHIDETFSLFLNNLAENAAFFAQSDALTELTPGSITSYINAPAGKMTPTENSEFEQRAFALMDDFGKTHPDLTYIWFGTNDAGYLQWPTGNIIANYDPRVRGWYKDFTEARTPTRVPAYADAGDGVPLVDYVQRFDGQNGLYGVVGVDVSLAKLTELLSTVKFGGEGYLVMVEDTETVLADPSDPENNFKPITDASRPYAELNDGGSVQKINIDGEAWFAQVYISPDLGWKFIGLLPAKVVYAQSNQLITNISLIALVMVAIFIAIGTALSSIVIRPIKVMADRLRDIGQGEGDLTQRLKVTSNDEPGQMAKSFNLFVSSIDSIVGRTKDSCKSIGQVADQTDALSTDLSNTVESQLNSVDQVSTAFNEMVSTANEVANNCTTAAQAAEAGEQQVQQGNNLIKRTMASLSSLEAEIQSSNESLVQLAEESDNIVSILDTIKGIAEQTNLLALNAAIEAARAGEQGRGFAVVADEVRTLAGRTAESTDEIDRILTSLQQQTKSAVEKMDSSVEVTKESVNHANETAAIFETILSSVLSIKDMTIQISATAEEQHLVAEDINKNVVNIHDDVQSTNELSTKVSQAATELNTLAKELQGMVEHFKSSDDIELI</sequence>
<dbReference type="AlphaFoldDB" id="A0A5C8Z7L6"/>
<organism evidence="15 16">
    <name type="scientific">Reinekea thalattae</name>
    <dbReference type="NCBI Taxonomy" id="2593301"/>
    <lineage>
        <taxon>Bacteria</taxon>
        <taxon>Pseudomonadati</taxon>
        <taxon>Pseudomonadota</taxon>
        <taxon>Gammaproteobacteria</taxon>
        <taxon>Oceanospirillales</taxon>
        <taxon>Saccharospirillaceae</taxon>
        <taxon>Reinekea</taxon>
    </lineage>
</organism>
<dbReference type="CDD" id="cd06225">
    <property type="entry name" value="HAMP"/>
    <property type="match status" value="1"/>
</dbReference>
<keyword evidence="3" id="KW-0145">Chemotaxis</keyword>
<dbReference type="PANTHER" id="PTHR32089:SF112">
    <property type="entry name" value="LYSOZYME-LIKE PROTEIN-RELATED"/>
    <property type="match status" value="1"/>
</dbReference>
<keyword evidence="7 11" id="KW-0472">Membrane</keyword>
<dbReference type="CDD" id="cd18773">
    <property type="entry name" value="PDC1_HK_sensor"/>
    <property type="match status" value="1"/>
</dbReference>
<dbReference type="CDD" id="cd11386">
    <property type="entry name" value="MCP_signal"/>
    <property type="match status" value="1"/>
</dbReference>
<dbReference type="Gene3D" id="1.10.287.950">
    <property type="entry name" value="Methyl-accepting chemotaxis protein"/>
    <property type="match status" value="1"/>
</dbReference>
<evidence type="ECO:0000259" key="14">
    <source>
        <dbReference type="PROSITE" id="PS50885"/>
    </source>
</evidence>
<evidence type="ECO:0000256" key="2">
    <source>
        <dbReference type="ARBA" id="ARBA00022475"/>
    </source>
</evidence>
<keyword evidence="2" id="KW-1003">Cell membrane</keyword>
<dbReference type="Pfam" id="PF00015">
    <property type="entry name" value="MCPsignal"/>
    <property type="match status" value="1"/>
</dbReference>
<dbReference type="PROSITE" id="PS50192">
    <property type="entry name" value="T_SNARE"/>
    <property type="match status" value="1"/>
</dbReference>
<dbReference type="GO" id="GO:0007165">
    <property type="term" value="P:signal transduction"/>
    <property type="evidence" value="ECO:0007669"/>
    <property type="project" value="UniProtKB-KW"/>
</dbReference>
<evidence type="ECO:0000256" key="4">
    <source>
        <dbReference type="ARBA" id="ARBA00022519"/>
    </source>
</evidence>
<dbReference type="Gene3D" id="3.30.450.20">
    <property type="entry name" value="PAS domain"/>
    <property type="match status" value="2"/>
</dbReference>
<evidence type="ECO:0000256" key="6">
    <source>
        <dbReference type="ARBA" id="ARBA00022989"/>
    </source>
</evidence>
<reference evidence="15 16" key="1">
    <citation type="submission" date="2019-07" db="EMBL/GenBank/DDBJ databases">
        <title>Reinekea sp. strain SSH23 genome sequencing and assembly.</title>
        <authorList>
            <person name="Kim I."/>
        </authorList>
    </citation>
    <scope>NUCLEOTIDE SEQUENCE [LARGE SCALE GENOMIC DNA]</scope>
    <source>
        <strain evidence="15 16">SSH23</strain>
    </source>
</reference>
<dbReference type="InterPro" id="IPR000727">
    <property type="entry name" value="T_SNARE_dom"/>
</dbReference>
<dbReference type="SUPFAM" id="SSF58104">
    <property type="entry name" value="Methyl-accepting chemotaxis protein (MCP) signaling domain"/>
    <property type="match status" value="1"/>
</dbReference>
<evidence type="ECO:0000256" key="11">
    <source>
        <dbReference type="SAM" id="Phobius"/>
    </source>
</evidence>
<dbReference type="GO" id="GO:0005886">
    <property type="term" value="C:plasma membrane"/>
    <property type="evidence" value="ECO:0007669"/>
    <property type="project" value="UniProtKB-SubCell"/>
</dbReference>
<dbReference type="Pfam" id="PF00672">
    <property type="entry name" value="HAMP"/>
    <property type="match status" value="1"/>
</dbReference>
<dbReference type="PROSITE" id="PS50111">
    <property type="entry name" value="CHEMOTAXIS_TRANSDUC_2"/>
    <property type="match status" value="1"/>
</dbReference>
<evidence type="ECO:0000256" key="9">
    <source>
        <dbReference type="ARBA" id="ARBA00029447"/>
    </source>
</evidence>
<feature type="transmembrane region" description="Helical" evidence="11">
    <location>
        <begin position="300"/>
        <end position="321"/>
    </location>
</feature>
<evidence type="ECO:0000256" key="3">
    <source>
        <dbReference type="ARBA" id="ARBA00022500"/>
    </source>
</evidence>
<dbReference type="PROSITE" id="PS50885">
    <property type="entry name" value="HAMP"/>
    <property type="match status" value="1"/>
</dbReference>
<keyword evidence="5 11" id="KW-0812">Transmembrane</keyword>
<dbReference type="InterPro" id="IPR033479">
    <property type="entry name" value="dCache_1"/>
</dbReference>
<evidence type="ECO:0000256" key="1">
    <source>
        <dbReference type="ARBA" id="ARBA00004429"/>
    </source>
</evidence>
<gene>
    <name evidence="15" type="ORF">FME95_03500</name>
</gene>
<comment type="similarity">
    <text evidence="9">Belongs to the methyl-accepting chemotaxis (MCP) protein family.</text>
</comment>
<dbReference type="PANTHER" id="PTHR32089">
    <property type="entry name" value="METHYL-ACCEPTING CHEMOTAXIS PROTEIN MCPB"/>
    <property type="match status" value="1"/>
</dbReference>
<feature type="domain" description="Methyl-accepting transducer" evidence="12">
    <location>
        <begin position="377"/>
        <end position="613"/>
    </location>
</feature>
<dbReference type="InterPro" id="IPR004089">
    <property type="entry name" value="MCPsignal_dom"/>
</dbReference>
<dbReference type="FunFam" id="1.10.287.950:FF:000001">
    <property type="entry name" value="Methyl-accepting chemotaxis sensory transducer"/>
    <property type="match status" value="1"/>
</dbReference>
<evidence type="ECO:0000313" key="16">
    <source>
        <dbReference type="Proteomes" id="UP000321764"/>
    </source>
</evidence>
<accession>A0A5C8Z7L6</accession>
<dbReference type="OrthoDB" id="9760371at2"/>
<dbReference type="InterPro" id="IPR003660">
    <property type="entry name" value="HAMP_dom"/>
</dbReference>
<evidence type="ECO:0000256" key="8">
    <source>
        <dbReference type="ARBA" id="ARBA00023224"/>
    </source>
</evidence>
<evidence type="ECO:0000256" key="5">
    <source>
        <dbReference type="ARBA" id="ARBA00022692"/>
    </source>
</evidence>
<keyword evidence="8 10" id="KW-0807">Transducer</keyword>